<dbReference type="EMBL" id="CAJFCJ010000005">
    <property type="protein sequence ID" value="CAD5114813.1"/>
    <property type="molecule type" value="Genomic_DNA"/>
</dbReference>
<keyword evidence="2" id="KW-1185">Reference proteome</keyword>
<protein>
    <submittedName>
        <fullName evidence="1">DgyrCDS3854</fullName>
    </submittedName>
</protein>
<comment type="caution">
    <text evidence="1">The sequence shown here is derived from an EMBL/GenBank/DDBJ whole genome shotgun (WGS) entry which is preliminary data.</text>
</comment>
<sequence length="469" mass="56791">MFAIKPTFDLKRNTCKLFRSLTKLEIMYSPIKSDKFQIICEELKNLEELSIMNLEDISQDNLYRRSRRYEKYYDKRNGSFYRRDLEIYTFKDLLKLRRLKRLHLTLEKLELDHILHCENYVFDKRHKLEEIQITVIHTNRLWLNRMKKRTLEDSSSKFKFAYFSSSDRCFIYDRENDLTINSKNFENYTESRNITNPEYLLALVGRLKGHESSFFFLKLRGMITDALNNNNTDKDLDIIWQVHFEVMKHRKNDNNSVGLFHDDIYLEFLNRMLECSQSEYRLRQLIIVLMEWFHEQRFATDSFEVFFSGITILDKKWSLVEQIFPKWEIFKLIVRLFYDIYEEACYCDVEMARRSLSENHIRTIVSCVEDNFKICHDLFDYISSINVFRKVQLHVVVREFQELFARNRKDYIHNDLVASLRTFLNYYISCIREVTGKPIDNITAEKFSNKDAISSLMLYNEEILKDLNY</sequence>
<evidence type="ECO:0000313" key="1">
    <source>
        <dbReference type="EMBL" id="CAD5114813.1"/>
    </source>
</evidence>
<evidence type="ECO:0000313" key="2">
    <source>
        <dbReference type="Proteomes" id="UP000549394"/>
    </source>
</evidence>
<reference evidence="1 2" key="1">
    <citation type="submission" date="2020-08" db="EMBL/GenBank/DDBJ databases">
        <authorList>
            <person name="Hejnol A."/>
        </authorList>
    </citation>
    <scope>NUCLEOTIDE SEQUENCE [LARGE SCALE GENOMIC DNA]</scope>
</reference>
<dbReference type="Proteomes" id="UP000549394">
    <property type="component" value="Unassembled WGS sequence"/>
</dbReference>
<organism evidence="1 2">
    <name type="scientific">Dimorphilus gyrociliatus</name>
    <dbReference type="NCBI Taxonomy" id="2664684"/>
    <lineage>
        <taxon>Eukaryota</taxon>
        <taxon>Metazoa</taxon>
        <taxon>Spiralia</taxon>
        <taxon>Lophotrochozoa</taxon>
        <taxon>Annelida</taxon>
        <taxon>Polychaeta</taxon>
        <taxon>Polychaeta incertae sedis</taxon>
        <taxon>Dinophilidae</taxon>
        <taxon>Dimorphilus</taxon>
    </lineage>
</organism>
<accession>A0A7I8VGN0</accession>
<dbReference type="AlphaFoldDB" id="A0A7I8VGN0"/>
<gene>
    <name evidence="1" type="ORF">DGYR_LOCUS3625</name>
</gene>
<name>A0A7I8VGN0_9ANNE</name>
<proteinExistence type="predicted"/>